<evidence type="ECO:0000259" key="5">
    <source>
        <dbReference type="Pfam" id="PF21238"/>
    </source>
</evidence>
<keyword evidence="4" id="KW-0413">Isomerase</keyword>
<dbReference type="GO" id="GO:0160148">
    <property type="term" value="F:tRNA pseudouridine(55) synthase activity"/>
    <property type="evidence" value="ECO:0007669"/>
    <property type="project" value="UniProtKB-EC"/>
</dbReference>
<dbReference type="InterPro" id="IPR020103">
    <property type="entry name" value="PsdUridine_synth_cat_dom_sf"/>
</dbReference>
<dbReference type="Gene3D" id="3.30.70.2510">
    <property type="match status" value="1"/>
</dbReference>
<dbReference type="PANTHER" id="PTHR21568">
    <property type="entry name" value="TRNA PSEUDOURIDINE SYNTHASE PUS10"/>
    <property type="match status" value="1"/>
</dbReference>
<gene>
    <name evidence="6" type="ORF">CLF_112345</name>
</gene>
<dbReference type="Gene3D" id="3.30.70.3190">
    <property type="match status" value="1"/>
</dbReference>
<evidence type="ECO:0000256" key="3">
    <source>
        <dbReference type="ARBA" id="ARBA00022694"/>
    </source>
</evidence>
<keyword evidence="7" id="KW-1185">Reference proteome</keyword>
<dbReference type="EMBL" id="DF144599">
    <property type="protein sequence ID" value="GAA57219.1"/>
    <property type="molecule type" value="Genomic_DNA"/>
</dbReference>
<reference evidence="6" key="1">
    <citation type="journal article" date="2011" name="Genome Biol.">
        <title>The draft genome of the carcinogenic human liver fluke Clonorchis sinensis.</title>
        <authorList>
            <person name="Wang X."/>
            <person name="Chen W."/>
            <person name="Huang Y."/>
            <person name="Sun J."/>
            <person name="Men J."/>
            <person name="Liu H."/>
            <person name="Luo F."/>
            <person name="Guo L."/>
            <person name="Lv X."/>
            <person name="Deng C."/>
            <person name="Zhou C."/>
            <person name="Fan Y."/>
            <person name="Li X."/>
            <person name="Huang L."/>
            <person name="Hu Y."/>
            <person name="Liang C."/>
            <person name="Hu X."/>
            <person name="Xu J."/>
            <person name="Yu X."/>
        </authorList>
    </citation>
    <scope>NUCLEOTIDE SEQUENCE [LARGE SCALE GENOMIC DNA]</scope>
    <source>
        <strain evidence="6">Henan</strain>
    </source>
</reference>
<dbReference type="InterPro" id="IPR048741">
    <property type="entry name" value="Pus10-like_C"/>
</dbReference>
<keyword evidence="3" id="KW-0819">tRNA processing</keyword>
<feature type="domain" description="Pus10-like C-terminal" evidence="5">
    <location>
        <begin position="339"/>
        <end position="494"/>
    </location>
</feature>
<sequence length="667" mass="74197">MTLAASESGASVVLRELGCCSRCVVRLLHGAESSCQTDVLNAADGVQEKPICPACCGLLHHPSLCQLTLNHVDVPPTNQLLETVAYKIQSSTFEYSACILKTVTPVNVILREHILWALLLQKAGEIDAGSSGLIAHQPEAVARFSTQDVDKWRRTSISLKVAWQWIVEPLLSSALQVPFIQSPKDILKGELSQSLGFPPFPETSVLTVNVELTNEHAKLECEDHLRVIRPAVSSEIQAHIDDLLNCRPAKNRRKRRALQKHVLDENTEIQEMEISPCQFSKTNLQPLLWTILDRKFLLPCKILSDVQLSSSQNMNAIKPAPNPSILRKVQLGRDCPVVIAGRYVKLDRYLPQTPWIIGTKRKLSSSVEELIADTVGEQFGRNTNITFSSSGREDVDVRCLGLGRPFILQIENYDTSLKKVIENFSKFSAKSHTPLENDSSVDLLLMATLVNSRTGGRLFVRDLQVVNPTDAARAIKHGELEKSKCYRAVCWCGAGGLTTDLVQSLARQCRQLNSDSLPPESTLHTYSWPPAAFEGPIGYLDYGPITICQPTPIRVLHRRAALERMRDVHLLRLADYRALMKVAAPEYADYEQWSSLYPAEELFVLELRCDAGTYVKEFVHGDLGRSRPSLASLLGRPVDILTLDVVAVELNWPTRLPDPDLPTDSPC</sequence>
<dbReference type="PANTHER" id="PTHR21568:SF0">
    <property type="entry name" value="TRNA PSEUDOURIDINE SYNTHASE PUS10"/>
    <property type="match status" value="1"/>
</dbReference>
<organism evidence="6 7">
    <name type="scientific">Clonorchis sinensis</name>
    <name type="common">Chinese liver fluke</name>
    <dbReference type="NCBI Taxonomy" id="79923"/>
    <lineage>
        <taxon>Eukaryota</taxon>
        <taxon>Metazoa</taxon>
        <taxon>Spiralia</taxon>
        <taxon>Lophotrochozoa</taxon>
        <taxon>Platyhelminthes</taxon>
        <taxon>Trematoda</taxon>
        <taxon>Digenea</taxon>
        <taxon>Opisthorchiida</taxon>
        <taxon>Opisthorchiata</taxon>
        <taxon>Opisthorchiidae</taxon>
        <taxon>Clonorchis</taxon>
    </lineage>
</organism>
<dbReference type="AlphaFoldDB" id="G7YW89"/>
<name>G7YW89_CLOSI</name>
<dbReference type="Proteomes" id="UP000008909">
    <property type="component" value="Unassembled WGS sequence"/>
</dbReference>
<evidence type="ECO:0000313" key="7">
    <source>
        <dbReference type="Proteomes" id="UP000008909"/>
    </source>
</evidence>
<dbReference type="FunFam" id="3.30.70.2510:FF:000001">
    <property type="entry name" value="tRNA pseudouridine synthase Pus10"/>
    <property type="match status" value="1"/>
</dbReference>
<evidence type="ECO:0000313" key="6">
    <source>
        <dbReference type="EMBL" id="GAA57219.1"/>
    </source>
</evidence>
<evidence type="ECO:0000256" key="2">
    <source>
        <dbReference type="ARBA" id="ARBA00012787"/>
    </source>
</evidence>
<dbReference type="GO" id="GO:0003723">
    <property type="term" value="F:RNA binding"/>
    <property type="evidence" value="ECO:0007669"/>
    <property type="project" value="InterPro"/>
</dbReference>
<dbReference type="EC" id="5.4.99.25" evidence="2"/>
<reference key="2">
    <citation type="submission" date="2011-10" db="EMBL/GenBank/DDBJ databases">
        <title>The genome and transcriptome sequence of Clonorchis sinensis provide insights into the carcinogenic liver fluke.</title>
        <authorList>
            <person name="Wang X."/>
            <person name="Huang Y."/>
            <person name="Chen W."/>
            <person name="Liu H."/>
            <person name="Guo L."/>
            <person name="Chen Y."/>
            <person name="Luo F."/>
            <person name="Zhou W."/>
            <person name="Sun J."/>
            <person name="Mao Q."/>
            <person name="Liang P."/>
            <person name="Zhou C."/>
            <person name="Tian Y."/>
            <person name="Men J."/>
            <person name="Lv X."/>
            <person name="Huang L."/>
            <person name="Zhou J."/>
            <person name="Hu Y."/>
            <person name="Li R."/>
            <person name="Zhang F."/>
            <person name="Lei H."/>
            <person name="Li X."/>
            <person name="Hu X."/>
            <person name="Liang C."/>
            <person name="Xu J."/>
            <person name="Wu Z."/>
            <person name="Yu X."/>
        </authorList>
    </citation>
    <scope>NUCLEOTIDE SEQUENCE</scope>
    <source>
        <strain>Henan</strain>
    </source>
</reference>
<dbReference type="SUPFAM" id="SSF55120">
    <property type="entry name" value="Pseudouridine synthase"/>
    <property type="match status" value="1"/>
</dbReference>
<comment type="similarity">
    <text evidence="1">Belongs to the pseudouridine synthase Pus10 family.</text>
</comment>
<proteinExistence type="inferred from homology"/>
<dbReference type="GO" id="GO:0031119">
    <property type="term" value="P:tRNA pseudouridine synthesis"/>
    <property type="evidence" value="ECO:0007669"/>
    <property type="project" value="TreeGrafter"/>
</dbReference>
<evidence type="ECO:0000256" key="1">
    <source>
        <dbReference type="ARBA" id="ARBA00009652"/>
    </source>
</evidence>
<dbReference type="Pfam" id="PF21238">
    <property type="entry name" value="Pus10_C"/>
    <property type="match status" value="2"/>
</dbReference>
<accession>G7YW89</accession>
<dbReference type="InterPro" id="IPR039894">
    <property type="entry name" value="Pus10-like"/>
</dbReference>
<protein>
    <recommendedName>
        <fullName evidence="2">tRNA pseudouridine(55) synthase</fullName>
        <ecNumber evidence="2">5.4.99.25</ecNumber>
    </recommendedName>
</protein>
<evidence type="ECO:0000256" key="4">
    <source>
        <dbReference type="ARBA" id="ARBA00023235"/>
    </source>
</evidence>
<feature type="domain" description="Pus10-like C-terminal" evidence="5">
    <location>
        <begin position="544"/>
        <end position="649"/>
    </location>
</feature>